<reference evidence="6" key="1">
    <citation type="journal article" date="2019" name="Curr. Biol.">
        <title>Genome Sequence of Striga asiatica Provides Insight into the Evolution of Plant Parasitism.</title>
        <authorList>
            <person name="Yoshida S."/>
            <person name="Kim S."/>
            <person name="Wafula E.K."/>
            <person name="Tanskanen J."/>
            <person name="Kim Y.M."/>
            <person name="Honaas L."/>
            <person name="Yang Z."/>
            <person name="Spallek T."/>
            <person name="Conn C.E."/>
            <person name="Ichihashi Y."/>
            <person name="Cheong K."/>
            <person name="Cui S."/>
            <person name="Der J.P."/>
            <person name="Gundlach H."/>
            <person name="Jiao Y."/>
            <person name="Hori C."/>
            <person name="Ishida J.K."/>
            <person name="Kasahara H."/>
            <person name="Kiba T."/>
            <person name="Kim M.S."/>
            <person name="Koo N."/>
            <person name="Laohavisit A."/>
            <person name="Lee Y.H."/>
            <person name="Lumba S."/>
            <person name="McCourt P."/>
            <person name="Mortimer J.C."/>
            <person name="Mutuku J.M."/>
            <person name="Nomura T."/>
            <person name="Sasaki-Sekimoto Y."/>
            <person name="Seto Y."/>
            <person name="Wang Y."/>
            <person name="Wakatake T."/>
            <person name="Sakakibara H."/>
            <person name="Demura T."/>
            <person name="Yamaguchi S."/>
            <person name="Yoneyama K."/>
            <person name="Manabe R.I."/>
            <person name="Nelson D.C."/>
            <person name="Schulman A.H."/>
            <person name="Timko M.P."/>
            <person name="dePamphilis C.W."/>
            <person name="Choi D."/>
            <person name="Shirasu K."/>
        </authorList>
    </citation>
    <scope>NUCLEOTIDE SEQUENCE [LARGE SCALE GENOMIC DNA]</scope>
    <source>
        <strain evidence="6">cv. UVA1</strain>
    </source>
</reference>
<keyword evidence="1" id="KW-1133">Transmembrane helix</keyword>
<dbReference type="InterPro" id="IPR050796">
    <property type="entry name" value="SCF_F-box_component"/>
</dbReference>
<name>A0A5A7RLB0_STRAF</name>
<evidence type="ECO:0000259" key="3">
    <source>
        <dbReference type="Pfam" id="PF11886"/>
    </source>
</evidence>
<evidence type="ECO:0000256" key="1">
    <source>
        <dbReference type="SAM" id="Phobius"/>
    </source>
</evidence>
<feature type="domain" description="Translocase of chloroplast 159/132 membrane anchor" evidence="3">
    <location>
        <begin position="701"/>
        <end position="764"/>
    </location>
</feature>
<comment type="caution">
    <text evidence="5">The sequence shown here is derived from an EMBL/GenBank/DDBJ whole genome shotgun (WGS) entry which is preliminary data.</text>
</comment>
<feature type="domain" description="F-box" evidence="2">
    <location>
        <begin position="71"/>
        <end position="111"/>
    </location>
</feature>
<evidence type="ECO:0000259" key="4">
    <source>
        <dbReference type="Pfam" id="PF24750"/>
    </source>
</evidence>
<gene>
    <name evidence="5" type="ORF">STAS_35617</name>
</gene>
<feature type="transmembrane region" description="Helical" evidence="1">
    <location>
        <begin position="875"/>
        <end position="897"/>
    </location>
</feature>
<accession>A0A5A7RLB0</accession>
<dbReference type="InterPro" id="IPR036047">
    <property type="entry name" value="F-box-like_dom_sf"/>
</dbReference>
<protein>
    <submittedName>
        <fullName evidence="5">Translocase of chloroplast</fullName>
    </submittedName>
</protein>
<dbReference type="AlphaFoldDB" id="A0A5A7RLB0"/>
<keyword evidence="1" id="KW-0812">Transmembrane</keyword>
<dbReference type="PANTHER" id="PTHR31672">
    <property type="entry name" value="BNACNNG10540D PROTEIN"/>
    <property type="match status" value="1"/>
</dbReference>
<dbReference type="InterPro" id="IPR001810">
    <property type="entry name" value="F-box_dom"/>
</dbReference>
<proteinExistence type="predicted"/>
<dbReference type="InterPro" id="IPR056592">
    <property type="entry name" value="Beta-prop_At3g26010-like"/>
</dbReference>
<evidence type="ECO:0000313" key="6">
    <source>
        <dbReference type="Proteomes" id="UP000325081"/>
    </source>
</evidence>
<dbReference type="SUPFAM" id="SSF81383">
    <property type="entry name" value="F-box domain"/>
    <property type="match status" value="1"/>
</dbReference>
<organism evidence="5 6">
    <name type="scientific">Striga asiatica</name>
    <name type="common">Asiatic witchweed</name>
    <name type="synonym">Buchnera asiatica</name>
    <dbReference type="NCBI Taxonomy" id="4170"/>
    <lineage>
        <taxon>Eukaryota</taxon>
        <taxon>Viridiplantae</taxon>
        <taxon>Streptophyta</taxon>
        <taxon>Embryophyta</taxon>
        <taxon>Tracheophyta</taxon>
        <taxon>Spermatophyta</taxon>
        <taxon>Magnoliopsida</taxon>
        <taxon>eudicotyledons</taxon>
        <taxon>Gunneridae</taxon>
        <taxon>Pentapetalae</taxon>
        <taxon>asterids</taxon>
        <taxon>lamiids</taxon>
        <taxon>Lamiales</taxon>
        <taxon>Orobanchaceae</taxon>
        <taxon>Buchnereae</taxon>
        <taxon>Striga</taxon>
    </lineage>
</organism>
<dbReference type="EMBL" id="BKCP01013625">
    <property type="protein sequence ID" value="GER57782.1"/>
    <property type="molecule type" value="Genomic_DNA"/>
</dbReference>
<feature type="domain" description="F-box protein At3g26010-like beta-propeller" evidence="4">
    <location>
        <begin position="177"/>
        <end position="423"/>
    </location>
</feature>
<dbReference type="Pfam" id="PF24750">
    <property type="entry name" value="b-prop_At3g26010-like"/>
    <property type="match status" value="1"/>
</dbReference>
<dbReference type="Pfam" id="PF11886">
    <property type="entry name" value="TOC159_MAD"/>
    <property type="match status" value="1"/>
</dbReference>
<evidence type="ECO:0000313" key="5">
    <source>
        <dbReference type="EMBL" id="GER57782.1"/>
    </source>
</evidence>
<sequence length="943" mass="105492">MSSTESNPVYGMSGRLPSSRRLPLSAALVVSSPQLDPNPMIQDSRGNKRARTRIEVSPDGNLDVGLALGFLSSINEDILLEIFLRLSNCRYAIQSSSVCWHWHALISQPQFIPRFIRLHRDLDQSYTILFRMNDLYGDCPEYYQLVATLYSKEALLLHGKHALSSSSNYLDFMGPMLMVIRASCNDLLLVSPDSRQLVGSHKPRRYYICNPVTKKWFLIPKDAPYGFMVGFALICTPDSNGPYKVVLLDFLICDHETIEVPVGRYIQPVLVFCSESQQWTKSSFLVPRRAVNDYSVDLKIVVCNGTLYWMDGLYKRDRVVSLDLGNNHCSVIYFPEIVINSTSEVPNSRTHLGVVRDELRLLHVLKAGPGRKCFVVGVWELDRRDCSWALVGQRDLTFSEDDDGRDALVGAAFHPKDCDLIFVVCGKSVYECAISKDKCRKLGEIRESIGDEGLVAFVLTHPPWPSPVPWVRLIVVAFTNTLKFRKVKTEGGTVIRSLASSGGRLKIGGVRPLTWYGDHRQAAALRTGNLATEFEHGLNSTQILRGKMFKERHLRMFRLRADGDGAATWCDSWLPGLREAKAHIYLWPGPAVQFCRGICDMRSVSFPRLLRWKLLFGNLPECFVCVACLLYIINSFFTNDLGHFIGSADKVLLYKTFVRMKGSGDADLLAASASKKRGFCLLSENNDDENNKETGGSLSIPAPMLDVALPVSFDSDNLTHRYCSLDSSNTWLMRPISEPNGWDHDIGYDSMNIEKLFTLKEKLWKSHGKGKATSLGFDMQSVGKDCAYTRFGLAINHGLNKAVAGISATALGDVVMAERGNLGPWGGGVWYGGSLKATLKDKDNPLRLFSTFGISVMDWHGTIRIMMMMIKVDSAIVMAVGQYIYVFVTWAAFAGLVNDIVSDASLNRRLYKDLKGDESEEFTCKIGIDFKHKRIKDFGCISC</sequence>
<dbReference type="OrthoDB" id="1713820at2759"/>
<keyword evidence="6" id="KW-1185">Reference proteome</keyword>
<dbReference type="Pfam" id="PF00646">
    <property type="entry name" value="F-box"/>
    <property type="match status" value="1"/>
</dbReference>
<dbReference type="Proteomes" id="UP000325081">
    <property type="component" value="Unassembled WGS sequence"/>
</dbReference>
<dbReference type="PANTHER" id="PTHR31672:SF13">
    <property type="entry name" value="F-BOX PROTEIN CPR30-LIKE"/>
    <property type="match status" value="1"/>
</dbReference>
<evidence type="ECO:0000259" key="2">
    <source>
        <dbReference type="Pfam" id="PF00646"/>
    </source>
</evidence>
<keyword evidence="1" id="KW-0472">Membrane</keyword>
<dbReference type="InterPro" id="IPR024283">
    <property type="entry name" value="TOC159_MAD"/>
</dbReference>